<comment type="caution">
    <text evidence="2">The sequence shown here is derived from an EMBL/GenBank/DDBJ whole genome shotgun (WGS) entry which is preliminary data.</text>
</comment>
<dbReference type="Proteomes" id="UP000187425">
    <property type="component" value="Unassembled WGS sequence"/>
</dbReference>
<evidence type="ECO:0000313" key="3">
    <source>
        <dbReference type="Proteomes" id="UP000187425"/>
    </source>
</evidence>
<sequence length="140" mass="14921">MPTASKVIINGKSVSFEAYNIGGNNYFKLRDLAAAVNGSGKQFSVGWDGSKNAISLGSGQAYTPVGGELAVSANPSKKNATPSDSKIYLDGKELQLTAYNIDGNNYFKLRDIAKAFNIGVTWDGKANTVGIDTKIDYKDE</sequence>
<dbReference type="AlphaFoldDB" id="A0A1R0ZJJ7"/>
<dbReference type="Pfam" id="PF07833">
    <property type="entry name" value="Cu_amine_oxidN1"/>
    <property type="match status" value="1"/>
</dbReference>
<protein>
    <recommendedName>
        <fullName evidence="1">Copper amine oxidase-like N-terminal domain-containing protein</fullName>
    </recommendedName>
</protein>
<gene>
    <name evidence="2" type="ORF">BSK65_10670</name>
</gene>
<evidence type="ECO:0000313" key="2">
    <source>
        <dbReference type="EMBL" id="OME71495.1"/>
    </source>
</evidence>
<evidence type="ECO:0000259" key="1">
    <source>
        <dbReference type="Pfam" id="PF07833"/>
    </source>
</evidence>
<name>A0A1R0ZJJ7_9BACL</name>
<organism evidence="2 3">
    <name type="scientific">Paenibacillus odorifer</name>
    <dbReference type="NCBI Taxonomy" id="189426"/>
    <lineage>
        <taxon>Bacteria</taxon>
        <taxon>Bacillati</taxon>
        <taxon>Bacillota</taxon>
        <taxon>Bacilli</taxon>
        <taxon>Bacillales</taxon>
        <taxon>Paenibacillaceae</taxon>
        <taxon>Paenibacillus</taxon>
    </lineage>
</organism>
<proteinExistence type="predicted"/>
<dbReference type="InterPro" id="IPR012854">
    <property type="entry name" value="Cu_amine_oxidase-like_N"/>
</dbReference>
<feature type="domain" description="Copper amine oxidase-like N-terminal" evidence="1">
    <location>
        <begin position="9"/>
        <end position="130"/>
    </location>
</feature>
<dbReference type="EMBL" id="MPTW01000004">
    <property type="protein sequence ID" value="OME71495.1"/>
    <property type="molecule type" value="Genomic_DNA"/>
</dbReference>
<accession>A0A1R0ZJJ7</accession>
<reference evidence="2 3" key="1">
    <citation type="submission" date="2016-11" db="EMBL/GenBank/DDBJ databases">
        <title>Paenibacillus species isolates.</title>
        <authorList>
            <person name="Beno S.M."/>
        </authorList>
    </citation>
    <scope>NUCLEOTIDE SEQUENCE [LARGE SCALE GENOMIC DNA]</scope>
    <source>
        <strain evidence="2 3">FSL H7-0443</strain>
    </source>
</reference>